<dbReference type="PANTHER" id="PTHR45649:SF2">
    <property type="entry name" value="ACID PERMEASE, PUTATIVE-RELATED"/>
    <property type="match status" value="1"/>
</dbReference>
<name>A0AAE0TMH2_9PEZI</name>
<evidence type="ECO:0000256" key="2">
    <source>
        <dbReference type="ARBA" id="ARBA00022448"/>
    </source>
</evidence>
<comment type="caution">
    <text evidence="7">The sequence shown here is derived from an EMBL/GenBank/DDBJ whole genome shotgun (WGS) entry which is preliminary data.</text>
</comment>
<evidence type="ECO:0000256" key="4">
    <source>
        <dbReference type="ARBA" id="ARBA00022989"/>
    </source>
</evidence>
<dbReference type="Pfam" id="PF13520">
    <property type="entry name" value="AA_permease_2"/>
    <property type="match status" value="1"/>
</dbReference>
<evidence type="ECO:0008006" key="9">
    <source>
        <dbReference type="Google" id="ProtNLM"/>
    </source>
</evidence>
<dbReference type="EMBL" id="JAUTXT010000076">
    <property type="protein sequence ID" value="KAK3669662.1"/>
    <property type="molecule type" value="Genomic_DNA"/>
</dbReference>
<feature type="transmembrane region" description="Helical" evidence="6">
    <location>
        <begin position="119"/>
        <end position="139"/>
    </location>
</feature>
<dbReference type="GO" id="GO:0016020">
    <property type="term" value="C:membrane"/>
    <property type="evidence" value="ECO:0007669"/>
    <property type="project" value="UniProtKB-SubCell"/>
</dbReference>
<feature type="transmembrane region" description="Helical" evidence="6">
    <location>
        <begin position="145"/>
        <end position="167"/>
    </location>
</feature>
<proteinExistence type="predicted"/>
<evidence type="ECO:0000256" key="5">
    <source>
        <dbReference type="ARBA" id="ARBA00023136"/>
    </source>
</evidence>
<evidence type="ECO:0000256" key="3">
    <source>
        <dbReference type="ARBA" id="ARBA00022692"/>
    </source>
</evidence>
<dbReference type="GO" id="GO:0022857">
    <property type="term" value="F:transmembrane transporter activity"/>
    <property type="evidence" value="ECO:0007669"/>
    <property type="project" value="InterPro"/>
</dbReference>
<dbReference type="PANTHER" id="PTHR45649">
    <property type="entry name" value="AMINO-ACID PERMEASE BAT1"/>
    <property type="match status" value="1"/>
</dbReference>
<keyword evidence="8" id="KW-1185">Reference proteome</keyword>
<evidence type="ECO:0000313" key="7">
    <source>
        <dbReference type="EMBL" id="KAK3669662.1"/>
    </source>
</evidence>
<organism evidence="7 8">
    <name type="scientific">Recurvomyces mirabilis</name>
    <dbReference type="NCBI Taxonomy" id="574656"/>
    <lineage>
        <taxon>Eukaryota</taxon>
        <taxon>Fungi</taxon>
        <taxon>Dikarya</taxon>
        <taxon>Ascomycota</taxon>
        <taxon>Pezizomycotina</taxon>
        <taxon>Dothideomycetes</taxon>
        <taxon>Dothideomycetidae</taxon>
        <taxon>Mycosphaerellales</taxon>
        <taxon>Teratosphaeriaceae</taxon>
        <taxon>Recurvomyces</taxon>
    </lineage>
</organism>
<reference evidence="7" key="1">
    <citation type="submission" date="2023-07" db="EMBL/GenBank/DDBJ databases">
        <title>Black Yeasts Isolated from many extreme environments.</title>
        <authorList>
            <person name="Coleine C."/>
            <person name="Stajich J.E."/>
            <person name="Selbmann L."/>
        </authorList>
    </citation>
    <scope>NUCLEOTIDE SEQUENCE</scope>
    <source>
        <strain evidence="7">CCFEE 5485</strain>
    </source>
</reference>
<dbReference type="AlphaFoldDB" id="A0AAE0TMH2"/>
<protein>
    <recommendedName>
        <fullName evidence="9">Amino acid permease</fullName>
    </recommendedName>
</protein>
<feature type="transmembrane region" description="Helical" evidence="6">
    <location>
        <begin position="31"/>
        <end position="52"/>
    </location>
</feature>
<keyword evidence="3 6" id="KW-0812">Transmembrane</keyword>
<feature type="transmembrane region" description="Helical" evidence="6">
    <location>
        <begin position="179"/>
        <end position="204"/>
    </location>
</feature>
<evidence type="ECO:0000256" key="1">
    <source>
        <dbReference type="ARBA" id="ARBA00004141"/>
    </source>
</evidence>
<keyword evidence="4 6" id="KW-1133">Transmembrane helix</keyword>
<sequence>MIGPTTTYLGSDSAVHLSEELEDASYVLPRAMCASAIVNYGLGFVMTITLMFNLGDLDDDLTSATGQPWAAVIQKITRSKAATIVLIVVMIVMIFAFARDKGLPFHRFLSKVRPNGVPANSVYVTFSVTCLLALIIIGSTTAFNIILSVSATGLFTSYLIVIGTMLAKRLRRESFPASRFNLGILGWIVNLIAICFLLVAFLFLFFPPAPNPGPAAMNWVVLIYGIAIFFAATYYFVRGRREYEGPVMHVRKDV</sequence>
<dbReference type="Gene3D" id="1.20.1740.10">
    <property type="entry name" value="Amino acid/polyamine transporter I"/>
    <property type="match status" value="1"/>
</dbReference>
<keyword evidence="2" id="KW-0813">Transport</keyword>
<keyword evidence="5 6" id="KW-0472">Membrane</keyword>
<evidence type="ECO:0000256" key="6">
    <source>
        <dbReference type="SAM" id="Phobius"/>
    </source>
</evidence>
<dbReference type="Proteomes" id="UP001274830">
    <property type="component" value="Unassembled WGS sequence"/>
</dbReference>
<evidence type="ECO:0000313" key="8">
    <source>
        <dbReference type="Proteomes" id="UP001274830"/>
    </source>
</evidence>
<feature type="transmembrane region" description="Helical" evidence="6">
    <location>
        <begin position="81"/>
        <end position="98"/>
    </location>
</feature>
<accession>A0AAE0TMH2</accession>
<gene>
    <name evidence="7" type="ORF">LTR78_010479</name>
</gene>
<comment type="subcellular location">
    <subcellularLocation>
        <location evidence="1">Membrane</location>
        <topology evidence="1">Multi-pass membrane protein</topology>
    </subcellularLocation>
</comment>
<dbReference type="InterPro" id="IPR002293">
    <property type="entry name" value="AA/rel_permease1"/>
</dbReference>
<feature type="transmembrane region" description="Helical" evidence="6">
    <location>
        <begin position="216"/>
        <end position="237"/>
    </location>
</feature>